<evidence type="ECO:0000256" key="2">
    <source>
        <dbReference type="SAM" id="SignalP"/>
    </source>
</evidence>
<gene>
    <name evidence="3" type="ORF">HKN21_10910</name>
</gene>
<evidence type="ECO:0000256" key="1">
    <source>
        <dbReference type="ARBA" id="ARBA00009820"/>
    </source>
</evidence>
<feature type="non-terminal residue" evidence="3">
    <location>
        <position position="379"/>
    </location>
</feature>
<name>A0A7Y2E8N7_UNCEI</name>
<feature type="signal peptide" evidence="2">
    <location>
        <begin position="1"/>
        <end position="17"/>
    </location>
</feature>
<dbReference type="Proteomes" id="UP000547674">
    <property type="component" value="Unassembled WGS sequence"/>
</dbReference>
<dbReference type="Gene3D" id="2.120.10.60">
    <property type="entry name" value="Tricorn protease N-terminal domain"/>
    <property type="match status" value="1"/>
</dbReference>
<proteinExistence type="inferred from homology"/>
<dbReference type="EMBL" id="JABDJR010000436">
    <property type="protein sequence ID" value="NNF07259.1"/>
    <property type="molecule type" value="Genomic_DNA"/>
</dbReference>
<dbReference type="AlphaFoldDB" id="A0A7Y2E8N7"/>
<accession>A0A7Y2E8N7</accession>
<feature type="chain" id="PRO_5031214702" evidence="2">
    <location>
        <begin position="18"/>
        <end position="379"/>
    </location>
</feature>
<dbReference type="SUPFAM" id="SSF82171">
    <property type="entry name" value="DPP6 N-terminal domain-like"/>
    <property type="match status" value="1"/>
</dbReference>
<dbReference type="InterPro" id="IPR011659">
    <property type="entry name" value="WD40"/>
</dbReference>
<protein>
    <submittedName>
        <fullName evidence="3">Uncharacterized protein</fullName>
    </submittedName>
</protein>
<dbReference type="Pfam" id="PF07676">
    <property type="entry name" value="PD40"/>
    <property type="match status" value="3"/>
</dbReference>
<dbReference type="PANTHER" id="PTHR36842">
    <property type="entry name" value="PROTEIN TOLB HOMOLOG"/>
    <property type="match status" value="1"/>
</dbReference>
<dbReference type="InterPro" id="IPR011042">
    <property type="entry name" value="6-blade_b-propeller_TolB-like"/>
</dbReference>
<evidence type="ECO:0000313" key="3">
    <source>
        <dbReference type="EMBL" id="NNF07259.1"/>
    </source>
</evidence>
<organism evidence="3 4">
    <name type="scientific">Eiseniibacteriota bacterium</name>
    <dbReference type="NCBI Taxonomy" id="2212470"/>
    <lineage>
        <taxon>Bacteria</taxon>
        <taxon>Candidatus Eiseniibacteriota</taxon>
    </lineage>
</organism>
<evidence type="ECO:0000313" key="4">
    <source>
        <dbReference type="Proteomes" id="UP000547674"/>
    </source>
</evidence>
<reference evidence="3 4" key="1">
    <citation type="submission" date="2020-03" db="EMBL/GenBank/DDBJ databases">
        <title>Metabolic flexibility allows generalist bacteria to become dominant in a frequently disturbed ecosystem.</title>
        <authorList>
            <person name="Chen Y.-J."/>
            <person name="Leung P.M."/>
            <person name="Bay S.K."/>
            <person name="Hugenholtz P."/>
            <person name="Kessler A.J."/>
            <person name="Shelley G."/>
            <person name="Waite D.W."/>
            <person name="Cook P.L."/>
            <person name="Greening C."/>
        </authorList>
    </citation>
    <scope>NUCLEOTIDE SEQUENCE [LARGE SCALE GENOMIC DNA]</scope>
    <source>
        <strain evidence="3">SS_bin_28</strain>
    </source>
</reference>
<sequence>MRITLIAALLFSLGAFATPLLGTSAIAQPIQITFDSAWDRFPDWTPDGQTIVFESSRAGSIRLYKVPLGGGTPVPFSEPHSAFAAISPDGATVAFCRHRGQDGVYTVPIGGGPEKLLTTFGDPWTLNWTPDGEEVWFTTLGGNLNIHSVPAQGGAVTLRVGNSVDDQIPVFSPDGTVMAYTITTDGVNNFVEAPVNDPTNYTQLSFEPQNTNALDYSLDGKRILVTSRSNGRDLELFEYHRETQALTQITFDGQTTSVDPLCWGRYSPDGTRVVYSSRRGGDDHDIWILDLEPIQNPVNTMSILDSQGLAGARASVAISLSNSQPIHAMEFKVDYPPNALYLEQIESSGAAGAMSTTFTRKNDGFHCVLFSPAGAVIGP</sequence>
<keyword evidence="2" id="KW-0732">Signal</keyword>
<dbReference type="Gene3D" id="2.120.10.30">
    <property type="entry name" value="TolB, C-terminal domain"/>
    <property type="match status" value="2"/>
</dbReference>
<comment type="similarity">
    <text evidence="1">Belongs to the TolB family.</text>
</comment>
<comment type="caution">
    <text evidence="3">The sequence shown here is derived from an EMBL/GenBank/DDBJ whole genome shotgun (WGS) entry which is preliminary data.</text>
</comment>